<dbReference type="OrthoDB" id="118896at2"/>
<dbReference type="Gene3D" id="3.30.160.670">
    <property type="match status" value="1"/>
</dbReference>
<comment type="caution">
    <text evidence="3">The sequence shown here is derived from an EMBL/GenBank/DDBJ whole genome shotgun (WGS) entry which is preliminary data.</text>
</comment>
<evidence type="ECO:0000259" key="2">
    <source>
        <dbReference type="Pfam" id="PF13590"/>
    </source>
</evidence>
<protein>
    <submittedName>
        <fullName evidence="3">DUF4136 domain-containing protein</fullName>
    </submittedName>
</protein>
<gene>
    <name evidence="3" type="ORF">FVW59_18925</name>
</gene>
<dbReference type="Proteomes" id="UP000321933">
    <property type="component" value="Unassembled WGS sequence"/>
</dbReference>
<feature type="signal peptide" evidence="1">
    <location>
        <begin position="1"/>
        <end position="24"/>
    </location>
</feature>
<dbReference type="AlphaFoldDB" id="A0A5C8ZNQ4"/>
<feature type="domain" description="DUF4136" evidence="2">
    <location>
        <begin position="30"/>
        <end position="195"/>
    </location>
</feature>
<feature type="chain" id="PRO_5022990065" evidence="1">
    <location>
        <begin position="25"/>
        <end position="202"/>
    </location>
</feature>
<evidence type="ECO:0000313" key="4">
    <source>
        <dbReference type="Proteomes" id="UP000321933"/>
    </source>
</evidence>
<organism evidence="3 4">
    <name type="scientific">Parahaliea aestuarii</name>
    <dbReference type="NCBI Taxonomy" id="1852021"/>
    <lineage>
        <taxon>Bacteria</taxon>
        <taxon>Pseudomonadati</taxon>
        <taxon>Pseudomonadota</taxon>
        <taxon>Gammaproteobacteria</taxon>
        <taxon>Cellvibrionales</taxon>
        <taxon>Halieaceae</taxon>
        <taxon>Parahaliea</taxon>
    </lineage>
</organism>
<dbReference type="PROSITE" id="PS51257">
    <property type="entry name" value="PROKAR_LIPOPROTEIN"/>
    <property type="match status" value="1"/>
</dbReference>
<dbReference type="Pfam" id="PF13590">
    <property type="entry name" value="DUF4136"/>
    <property type="match status" value="1"/>
</dbReference>
<keyword evidence="1" id="KW-0732">Signal</keyword>
<evidence type="ECO:0000313" key="3">
    <source>
        <dbReference type="EMBL" id="TXS89197.1"/>
    </source>
</evidence>
<proteinExistence type="predicted"/>
<sequence>MKSSLFYARSTALVLAMLVLGACASKPSYDVDHSDSFDFASLKSYHWYDDVHPSQEADYRQYNSSDKRVRTYVDRELKSKGFRESASSQADFWVNYHISKQDQMRIDSFSGYPQGVHGGAGVGTYGAGVSIGYSSGPNVKHYQDGTVVLDVIDTRSQKIVWRGIAEGRLKDSLEQKDKNRIAAEVSRELLGQFPPAPAATPN</sequence>
<dbReference type="RefSeq" id="WP_148065948.1">
    <property type="nucleotide sequence ID" value="NZ_VRYZ01000010.1"/>
</dbReference>
<dbReference type="EMBL" id="VRYZ01000010">
    <property type="protein sequence ID" value="TXS89197.1"/>
    <property type="molecule type" value="Genomic_DNA"/>
</dbReference>
<reference evidence="3 4" key="1">
    <citation type="submission" date="2019-08" db="EMBL/GenBank/DDBJ databases">
        <title>Parahaliea maris sp. nov., isolated from the surface seawater.</title>
        <authorList>
            <person name="Liu Y."/>
        </authorList>
    </citation>
    <scope>NUCLEOTIDE SEQUENCE [LARGE SCALE GENOMIC DNA]</scope>
    <source>
        <strain evidence="3 4">S2-26</strain>
    </source>
</reference>
<evidence type="ECO:0000256" key="1">
    <source>
        <dbReference type="SAM" id="SignalP"/>
    </source>
</evidence>
<accession>A0A5C8ZNQ4</accession>
<dbReference type="InterPro" id="IPR025411">
    <property type="entry name" value="DUF4136"/>
</dbReference>
<name>A0A5C8ZNQ4_9GAMM</name>
<keyword evidence="4" id="KW-1185">Reference proteome</keyword>